<feature type="domain" description="Alpha/beta-hydrolase N-terminal" evidence="4">
    <location>
        <begin position="30"/>
        <end position="237"/>
    </location>
</feature>
<feature type="transmembrane region" description="Helical" evidence="2">
    <location>
        <begin position="79"/>
        <end position="100"/>
    </location>
</feature>
<feature type="transmembrane region" description="Helical" evidence="2">
    <location>
        <begin position="120"/>
        <end position="148"/>
    </location>
</feature>
<keyword evidence="2" id="KW-1133">Transmembrane helix</keyword>
<dbReference type="AlphaFoldDB" id="A0A1H3B032"/>
<dbReference type="STRING" id="356660.SAMN05444336_104379"/>
<dbReference type="InterPro" id="IPR027787">
    <property type="entry name" value="Alpha/beta-hydrolase_catalytic"/>
</dbReference>
<feature type="transmembrane region" description="Helical" evidence="2">
    <location>
        <begin position="160"/>
        <end position="177"/>
    </location>
</feature>
<feature type="transmembrane region" description="Helical" evidence="2">
    <location>
        <begin position="41"/>
        <end position="67"/>
    </location>
</feature>
<dbReference type="OrthoDB" id="4397445at2"/>
<feature type="transmembrane region" description="Helical" evidence="2">
    <location>
        <begin position="17"/>
        <end position="35"/>
    </location>
</feature>
<dbReference type="Pfam" id="PF10081">
    <property type="entry name" value="Abhydrolase_9"/>
    <property type="match status" value="1"/>
</dbReference>
<dbReference type="EMBL" id="FNMZ01000004">
    <property type="protein sequence ID" value="SDX35021.1"/>
    <property type="molecule type" value="Genomic_DNA"/>
</dbReference>
<evidence type="ECO:0000313" key="5">
    <source>
        <dbReference type="EMBL" id="SDX35021.1"/>
    </source>
</evidence>
<keyword evidence="2" id="KW-0472">Membrane</keyword>
<dbReference type="PIRSF" id="PIRSF007542">
    <property type="entry name" value="UCP007542"/>
    <property type="match status" value="1"/>
</dbReference>
<evidence type="ECO:0000313" key="6">
    <source>
        <dbReference type="Proteomes" id="UP000199118"/>
    </source>
</evidence>
<dbReference type="RefSeq" id="WP_092682788.1">
    <property type="nucleotide sequence ID" value="NZ_FNMZ01000004.1"/>
</dbReference>
<gene>
    <name evidence="5" type="ORF">SAMN05444336_104379</name>
</gene>
<dbReference type="Proteomes" id="UP000199118">
    <property type="component" value="Unassembled WGS sequence"/>
</dbReference>
<sequence length="552" mass="59059">MTGAPAGPRRRLRASPLGLYLGGLICALTFTPSLIPRPWEAQGALAGLGFALGYGGGVLIARLWAWLELPVASDRRGRPLFLALCAVTAVQLGYHLWQAAEWQDSTRLLMGMAPLEDAHLVKLVGLGALVALGLLGLGWAISAGIGFAARFPLRYARRRWVAALGALVFIAALAIAVNDTLLSRVITLIDEIQAAADTRDPPGARPPAEATRSGGPGSLTPWDALGSAGKRFVHEGPRAAEIAALTGRPAKAPIRVYVGLRAADGAEAQARLALAELRRAGAFDRSVLVIATPTGTGWLDDNGIAPVEYLHDGDTAVAGVQYSYLASPQSLILEPGRAQASAATVFEVIHDHWKSLPKETRPALYLFGLSLGAFGSESSPMMFSFISDPFQGAVWAGPTFRNPLWRRIIADRDAGSPAWQPVFEGGRLARVLTPPHGFNVEDPEEGPGWGPIRIAYVAYPSDAIVHFEEDMWFRRPDWASRPRGADVSEALTWRPVVTFFQVALDMLLAVNAPPGHGHNYAAADYIDAWAAVSRPDAPSEEVARIKAAMAPR</sequence>
<dbReference type="Pfam" id="PF15420">
    <property type="entry name" value="Abhydrolase_9_N"/>
    <property type="match status" value="1"/>
</dbReference>
<dbReference type="InterPro" id="IPR012037">
    <property type="entry name" value="Alpha/beta-hydrolase_fam"/>
</dbReference>
<name>A0A1H3B032_9RHOB</name>
<reference evidence="5 6" key="1">
    <citation type="submission" date="2016-10" db="EMBL/GenBank/DDBJ databases">
        <authorList>
            <person name="de Groot N.N."/>
        </authorList>
    </citation>
    <scope>NUCLEOTIDE SEQUENCE [LARGE SCALE GENOMIC DNA]</scope>
    <source>
        <strain evidence="5 6">DSM 17890</strain>
    </source>
</reference>
<keyword evidence="6" id="KW-1185">Reference proteome</keyword>
<proteinExistence type="predicted"/>
<evidence type="ECO:0000259" key="3">
    <source>
        <dbReference type="Pfam" id="PF10081"/>
    </source>
</evidence>
<protein>
    <submittedName>
        <fullName evidence="5">Uncharacterized membrane protein</fullName>
    </submittedName>
</protein>
<evidence type="ECO:0000256" key="2">
    <source>
        <dbReference type="SAM" id="Phobius"/>
    </source>
</evidence>
<evidence type="ECO:0000256" key="1">
    <source>
        <dbReference type="SAM" id="MobiDB-lite"/>
    </source>
</evidence>
<keyword evidence="2" id="KW-0812">Transmembrane</keyword>
<feature type="region of interest" description="Disordered" evidence="1">
    <location>
        <begin position="197"/>
        <end position="219"/>
    </location>
</feature>
<accession>A0A1H3B032</accession>
<organism evidence="5 6">
    <name type="scientific">Albimonas donghaensis</name>
    <dbReference type="NCBI Taxonomy" id="356660"/>
    <lineage>
        <taxon>Bacteria</taxon>
        <taxon>Pseudomonadati</taxon>
        <taxon>Pseudomonadota</taxon>
        <taxon>Alphaproteobacteria</taxon>
        <taxon>Rhodobacterales</taxon>
        <taxon>Paracoccaceae</taxon>
        <taxon>Albimonas</taxon>
    </lineage>
</organism>
<feature type="domain" description="Alpha/beta-hydrolase catalytic" evidence="3">
    <location>
        <begin position="254"/>
        <end position="540"/>
    </location>
</feature>
<dbReference type="InterPro" id="IPR027788">
    <property type="entry name" value="Alpha/beta-hydrolase_N_dom"/>
</dbReference>
<evidence type="ECO:0000259" key="4">
    <source>
        <dbReference type="Pfam" id="PF15420"/>
    </source>
</evidence>